<dbReference type="AlphaFoldDB" id="A0A0P8YW48"/>
<dbReference type="InterPro" id="IPR010994">
    <property type="entry name" value="RuvA_2-like"/>
</dbReference>
<sequence>MDNLLYYYWITTIKGISTRKIYKLLEYYGDIKSLWNTIPGELKDIPGMPETLAYNIINRRNENTLLKEIKEIKSKGIDIITVDSENYPENLKNIYEPPIVLYIKGSFKECRAYLGVVGSRKCSSFGKTITRNMAKGLAEYGIGIISGMARGIDTQAHFGALDSDGYTCAVVGCGLDIVYPPENKLLMKEIINRGAVVSEYVPGTQPYAYNFPERNRIISGLSDALLVVEAGEKSGALITVDFAIEQGKDVFAVPGSILSSISKGTNKLIKDGAKIVTDIDDILEEFKIDIKYNNINEEKLSEAEKMILSEIENAPVQADKLLHKMKLKIGEFNSVLTSLELKGIVKVLPGKYVIRIF</sequence>
<feature type="domain" description="Smf/DprA SLOG" evidence="2">
    <location>
        <begin position="79"/>
        <end position="286"/>
    </location>
</feature>
<dbReference type="OrthoDB" id="9785707at2"/>
<evidence type="ECO:0000259" key="2">
    <source>
        <dbReference type="Pfam" id="PF02481"/>
    </source>
</evidence>
<dbReference type="NCBIfam" id="TIGR00732">
    <property type="entry name" value="dprA"/>
    <property type="match status" value="1"/>
</dbReference>
<dbReference type="GO" id="GO:0009294">
    <property type="term" value="P:DNA-mediated transformation"/>
    <property type="evidence" value="ECO:0007669"/>
    <property type="project" value="InterPro"/>
</dbReference>
<dbReference type="Proteomes" id="UP000050326">
    <property type="component" value="Unassembled WGS sequence"/>
</dbReference>
<dbReference type="InterPro" id="IPR003488">
    <property type="entry name" value="DprA"/>
</dbReference>
<comment type="caution">
    <text evidence="4">The sequence shown here is derived from an EMBL/GenBank/DDBJ whole genome shotgun (WGS) entry which is preliminary data.</text>
</comment>
<feature type="domain" description="DprA winged helix" evidence="3">
    <location>
        <begin position="298"/>
        <end position="351"/>
    </location>
</feature>
<evidence type="ECO:0000256" key="1">
    <source>
        <dbReference type="ARBA" id="ARBA00006525"/>
    </source>
</evidence>
<evidence type="ECO:0000313" key="5">
    <source>
        <dbReference type="Proteomes" id="UP000050326"/>
    </source>
</evidence>
<accession>A0A0P8YW48</accession>
<dbReference type="Pfam" id="PF17782">
    <property type="entry name" value="WHD_DprA"/>
    <property type="match status" value="1"/>
</dbReference>
<dbReference type="Pfam" id="PF02481">
    <property type="entry name" value="DNA_processg_A"/>
    <property type="match status" value="1"/>
</dbReference>
<comment type="similarity">
    <text evidence="1">Belongs to the DprA/Smf family.</text>
</comment>
<dbReference type="EMBL" id="LKET01000032">
    <property type="protein sequence ID" value="KPU43923.1"/>
    <property type="molecule type" value="Genomic_DNA"/>
</dbReference>
<keyword evidence="5" id="KW-1185">Reference proteome</keyword>
<dbReference type="SUPFAM" id="SSF102405">
    <property type="entry name" value="MCP/YpsA-like"/>
    <property type="match status" value="1"/>
</dbReference>
<dbReference type="RefSeq" id="WP_054875136.1">
    <property type="nucleotide sequence ID" value="NZ_LKET01000032.1"/>
</dbReference>
<organism evidence="4 5">
    <name type="scientific">Oxobacter pfennigii</name>
    <dbReference type="NCBI Taxonomy" id="36849"/>
    <lineage>
        <taxon>Bacteria</taxon>
        <taxon>Bacillati</taxon>
        <taxon>Bacillota</taxon>
        <taxon>Clostridia</taxon>
        <taxon>Eubacteriales</taxon>
        <taxon>Clostridiaceae</taxon>
        <taxon>Oxobacter</taxon>
    </lineage>
</organism>
<evidence type="ECO:0000259" key="3">
    <source>
        <dbReference type="Pfam" id="PF17782"/>
    </source>
</evidence>
<proteinExistence type="inferred from homology"/>
<evidence type="ECO:0000313" key="4">
    <source>
        <dbReference type="EMBL" id="KPU43923.1"/>
    </source>
</evidence>
<dbReference type="PANTHER" id="PTHR43022:SF1">
    <property type="entry name" value="PROTEIN SMF"/>
    <property type="match status" value="1"/>
</dbReference>
<dbReference type="InterPro" id="IPR036388">
    <property type="entry name" value="WH-like_DNA-bd_sf"/>
</dbReference>
<dbReference type="InterPro" id="IPR057666">
    <property type="entry name" value="DrpA_SLOG"/>
</dbReference>
<dbReference type="STRING" id="36849.OXPF_20880"/>
<dbReference type="InterPro" id="IPR041614">
    <property type="entry name" value="DprA_WH"/>
</dbReference>
<protein>
    <submittedName>
        <fullName evidence="4">Uncharacterized protein</fullName>
    </submittedName>
</protein>
<name>A0A0P8YW48_9CLOT</name>
<dbReference type="Gene3D" id="1.10.10.10">
    <property type="entry name" value="Winged helix-like DNA-binding domain superfamily/Winged helix DNA-binding domain"/>
    <property type="match status" value="1"/>
</dbReference>
<gene>
    <name evidence="4" type="ORF">OXPF_20880</name>
</gene>
<reference evidence="4 5" key="1">
    <citation type="submission" date="2015-09" db="EMBL/GenBank/DDBJ databases">
        <title>Genome sequence of Oxobacter pfennigii DSM 3222.</title>
        <authorList>
            <person name="Poehlein A."/>
            <person name="Bengelsdorf F.R."/>
            <person name="Schiel-Bengelsdorf B."/>
            <person name="Duerre P."/>
            <person name="Daniel R."/>
        </authorList>
    </citation>
    <scope>NUCLEOTIDE SEQUENCE [LARGE SCALE GENOMIC DNA]</scope>
    <source>
        <strain evidence="4 5">DSM 3222</strain>
    </source>
</reference>
<dbReference type="SUPFAM" id="SSF47781">
    <property type="entry name" value="RuvA domain 2-like"/>
    <property type="match status" value="1"/>
</dbReference>
<dbReference type="PANTHER" id="PTHR43022">
    <property type="entry name" value="PROTEIN SMF"/>
    <property type="match status" value="1"/>
</dbReference>
<dbReference type="Gene3D" id="3.40.50.450">
    <property type="match status" value="1"/>
</dbReference>
<dbReference type="PATRIC" id="fig|36849.3.peg.2206"/>